<reference evidence="3" key="1">
    <citation type="submission" date="2022-03" db="EMBL/GenBank/DDBJ databases">
        <authorList>
            <person name="Sayadi A."/>
        </authorList>
    </citation>
    <scope>NUCLEOTIDE SEQUENCE</scope>
</reference>
<keyword evidence="2" id="KW-0812">Transmembrane</keyword>
<evidence type="ECO:0000256" key="1">
    <source>
        <dbReference type="SAM" id="MobiDB-lite"/>
    </source>
</evidence>
<feature type="compositionally biased region" description="Basic and acidic residues" evidence="1">
    <location>
        <begin position="17"/>
        <end position="32"/>
    </location>
</feature>
<feature type="region of interest" description="Disordered" evidence="1">
    <location>
        <begin position="153"/>
        <end position="193"/>
    </location>
</feature>
<keyword evidence="4" id="KW-1185">Reference proteome</keyword>
<keyword evidence="2" id="KW-1133">Transmembrane helix</keyword>
<feature type="compositionally biased region" description="Basic and acidic residues" evidence="1">
    <location>
        <begin position="161"/>
        <end position="175"/>
    </location>
</feature>
<evidence type="ECO:0000313" key="3">
    <source>
        <dbReference type="EMBL" id="CAH1981805.1"/>
    </source>
</evidence>
<evidence type="ECO:0000256" key="2">
    <source>
        <dbReference type="SAM" id="Phobius"/>
    </source>
</evidence>
<sequence>MMHDQQAPKVVVNEDYVDLRRKSSRKTIESSKRSHVSSSSQHNESNYLQTNGLRHEKELINCALKKLATSYTTNLNKHQKQGTPSVNQLRVKEKSMIEPTRQKRHSISHEGSGLKSQSDISFCNVLKKNQDNSGIFRRKCSVTNISEPEVTSVKTVSKNTGHIEKKCASKKDENRRHSRHQRAKSKDFNEKEPKASELKDFEVYHATTYVDRKLSESYCPNKTIEWKRSWTLPVFTPKTESKRKNADADNFDRTTYLYDDGTDIDSACLQSDKNKIIGQEPCTSMVGTLCTMAFEKQFMVLLFIIGSLCGFLLVSLCIWLLFGNELLDVLLKPRPKQYRIAKYFNYLGNGITRIITAIFGKIGQVLVMPVQQVYQPTDNIWPLNRL</sequence>
<dbReference type="EMBL" id="CAKOFQ010006913">
    <property type="protein sequence ID" value="CAH1981805.1"/>
    <property type="molecule type" value="Genomic_DNA"/>
</dbReference>
<dbReference type="Proteomes" id="UP001152888">
    <property type="component" value="Unassembled WGS sequence"/>
</dbReference>
<protein>
    <submittedName>
        <fullName evidence="3">Uncharacterized protein</fullName>
    </submittedName>
</protein>
<accession>A0A9P0PFV4</accession>
<gene>
    <name evidence="3" type="ORF">ACAOBT_LOCUS14683</name>
</gene>
<feature type="compositionally biased region" description="Low complexity" evidence="1">
    <location>
        <begin position="36"/>
        <end position="46"/>
    </location>
</feature>
<proteinExistence type="predicted"/>
<keyword evidence="2" id="KW-0472">Membrane</keyword>
<name>A0A9P0PFV4_ACAOB</name>
<dbReference type="OrthoDB" id="6689315at2759"/>
<feature type="region of interest" description="Disordered" evidence="1">
    <location>
        <begin position="1"/>
        <end position="46"/>
    </location>
</feature>
<feature type="compositionally biased region" description="Basic and acidic residues" evidence="1">
    <location>
        <begin position="184"/>
        <end position="193"/>
    </location>
</feature>
<comment type="caution">
    <text evidence="3">The sequence shown here is derived from an EMBL/GenBank/DDBJ whole genome shotgun (WGS) entry which is preliminary data.</text>
</comment>
<feature type="transmembrane region" description="Helical" evidence="2">
    <location>
        <begin position="298"/>
        <end position="322"/>
    </location>
</feature>
<evidence type="ECO:0000313" key="4">
    <source>
        <dbReference type="Proteomes" id="UP001152888"/>
    </source>
</evidence>
<feature type="transmembrane region" description="Helical" evidence="2">
    <location>
        <begin position="343"/>
        <end position="362"/>
    </location>
</feature>
<organism evidence="3 4">
    <name type="scientific">Acanthoscelides obtectus</name>
    <name type="common">Bean weevil</name>
    <name type="synonym">Bruchus obtectus</name>
    <dbReference type="NCBI Taxonomy" id="200917"/>
    <lineage>
        <taxon>Eukaryota</taxon>
        <taxon>Metazoa</taxon>
        <taxon>Ecdysozoa</taxon>
        <taxon>Arthropoda</taxon>
        <taxon>Hexapoda</taxon>
        <taxon>Insecta</taxon>
        <taxon>Pterygota</taxon>
        <taxon>Neoptera</taxon>
        <taxon>Endopterygota</taxon>
        <taxon>Coleoptera</taxon>
        <taxon>Polyphaga</taxon>
        <taxon>Cucujiformia</taxon>
        <taxon>Chrysomeloidea</taxon>
        <taxon>Chrysomelidae</taxon>
        <taxon>Bruchinae</taxon>
        <taxon>Bruchini</taxon>
        <taxon>Acanthoscelides</taxon>
    </lineage>
</organism>
<dbReference type="AlphaFoldDB" id="A0A9P0PFV4"/>